<evidence type="ECO:0000313" key="2">
    <source>
        <dbReference type="EMBL" id="KXJ95173.1"/>
    </source>
</evidence>
<keyword evidence="1" id="KW-0812">Transmembrane</keyword>
<dbReference type="Proteomes" id="UP000070501">
    <property type="component" value="Unassembled WGS sequence"/>
</dbReference>
<sequence length="359" mass="40312">MHPPTSSEKTDIVREILGSELPASSFQCYFQHYFNVICLPPTGAAVIDVGNPALCTHTDVLEAVRKLRASPELTRGAFEGSVFSASSILPQEREHAAHAVANAAFMVDAAFNGRHAYSNGRSDPTNLRWEQNQTFSQFLQRFIQRHMDQSQSHGAQGLRQQKSIKAWKLCKRHRIEIIGTDNILEHLDLDTTTASPKLKVFHQVAFLRAHLTYSQESPLELSSTDSLKLGVLPPRLALETLVSLHRVLFPIITGDKRSQTLLKKLIKEQGFDPDTRWVEFVRELPHDFTFTIWGDRIRQLHTLVKEKPPGNPVEAWFERHASDRNILIAAVIGLLFAGVFGLLSFLVGVAQLVLSWSAI</sequence>
<dbReference type="EMBL" id="KQ964246">
    <property type="protein sequence ID" value="KXJ95173.1"/>
    <property type="molecule type" value="Genomic_DNA"/>
</dbReference>
<feature type="transmembrane region" description="Helical" evidence="1">
    <location>
        <begin position="326"/>
        <end position="354"/>
    </location>
</feature>
<dbReference type="STRING" id="196109.A0A136JDD1"/>
<dbReference type="InParanoid" id="A0A136JDD1"/>
<proteinExistence type="predicted"/>
<dbReference type="AlphaFoldDB" id="A0A136JDD1"/>
<dbReference type="OrthoDB" id="5428890at2759"/>
<keyword evidence="1" id="KW-1133">Transmembrane helix</keyword>
<protein>
    <submittedName>
        <fullName evidence="2">Uncharacterized protein</fullName>
    </submittedName>
</protein>
<evidence type="ECO:0000256" key="1">
    <source>
        <dbReference type="SAM" id="Phobius"/>
    </source>
</evidence>
<name>A0A136JDD1_9PEZI</name>
<accession>A0A136JDD1</accession>
<gene>
    <name evidence="2" type="ORF">Micbo1qcDRAFT_171578</name>
</gene>
<keyword evidence="3" id="KW-1185">Reference proteome</keyword>
<evidence type="ECO:0000313" key="3">
    <source>
        <dbReference type="Proteomes" id="UP000070501"/>
    </source>
</evidence>
<organism evidence="2 3">
    <name type="scientific">Microdochium bolleyi</name>
    <dbReference type="NCBI Taxonomy" id="196109"/>
    <lineage>
        <taxon>Eukaryota</taxon>
        <taxon>Fungi</taxon>
        <taxon>Dikarya</taxon>
        <taxon>Ascomycota</taxon>
        <taxon>Pezizomycotina</taxon>
        <taxon>Sordariomycetes</taxon>
        <taxon>Xylariomycetidae</taxon>
        <taxon>Xylariales</taxon>
        <taxon>Microdochiaceae</taxon>
        <taxon>Microdochium</taxon>
    </lineage>
</organism>
<keyword evidence="1" id="KW-0472">Membrane</keyword>
<reference evidence="3" key="1">
    <citation type="submission" date="2016-02" db="EMBL/GenBank/DDBJ databases">
        <title>Draft genome sequence of Microdochium bolleyi, a fungal endophyte of beachgrass.</title>
        <authorList>
            <consortium name="DOE Joint Genome Institute"/>
            <person name="David A.S."/>
            <person name="May G."/>
            <person name="Haridas S."/>
            <person name="Lim J."/>
            <person name="Wang M."/>
            <person name="Labutti K."/>
            <person name="Lipzen A."/>
            <person name="Barry K."/>
            <person name="Grigoriev I.V."/>
        </authorList>
    </citation>
    <scope>NUCLEOTIDE SEQUENCE [LARGE SCALE GENOMIC DNA]</scope>
    <source>
        <strain evidence="3">J235TASD1</strain>
    </source>
</reference>